<dbReference type="GO" id="GO:0007166">
    <property type="term" value="P:cell surface receptor signaling pathway"/>
    <property type="evidence" value="ECO:0007669"/>
    <property type="project" value="InterPro"/>
</dbReference>
<keyword evidence="8" id="KW-1185">Reference proteome</keyword>
<dbReference type="GO" id="GO:0005886">
    <property type="term" value="C:plasma membrane"/>
    <property type="evidence" value="ECO:0007669"/>
    <property type="project" value="TreeGrafter"/>
</dbReference>
<keyword evidence="2" id="KW-0812">Transmembrane</keyword>
<evidence type="ECO:0000256" key="3">
    <source>
        <dbReference type="ARBA" id="ARBA00022989"/>
    </source>
</evidence>
<accession>A0A5E4BLK0</accession>
<keyword evidence="3" id="KW-1133">Transmembrane helix</keyword>
<dbReference type="Proteomes" id="UP000335636">
    <property type="component" value="Unassembled WGS sequence"/>
</dbReference>
<dbReference type="InterPro" id="IPR000832">
    <property type="entry name" value="GPCR_2_secretin-like"/>
</dbReference>
<dbReference type="GO" id="GO:0017046">
    <property type="term" value="F:peptide hormone binding"/>
    <property type="evidence" value="ECO:0007669"/>
    <property type="project" value="TreeGrafter"/>
</dbReference>
<dbReference type="GO" id="GO:0016519">
    <property type="term" value="F:gastric inhibitory peptide receptor activity"/>
    <property type="evidence" value="ECO:0007669"/>
    <property type="project" value="TreeGrafter"/>
</dbReference>
<dbReference type="Gene3D" id="1.20.1070.10">
    <property type="entry name" value="Rhodopsin 7-helix transmembrane proteins"/>
    <property type="match status" value="1"/>
</dbReference>
<evidence type="ECO:0000313" key="7">
    <source>
        <dbReference type="EMBL" id="VTJ70478.1"/>
    </source>
</evidence>
<dbReference type="PROSITE" id="PS50261">
    <property type="entry name" value="G_PROTEIN_RECEP_F2_4"/>
    <property type="match status" value="1"/>
</dbReference>
<keyword evidence="4" id="KW-0472">Membrane</keyword>
<dbReference type="EMBL" id="CABDUW010000509">
    <property type="protein sequence ID" value="VTJ70478.1"/>
    <property type="molecule type" value="Genomic_DNA"/>
</dbReference>
<dbReference type="PANTHER" id="PTHR45620:SF5">
    <property type="entry name" value="GASTRIC INHIBITORY POLYPEPTIDE RECEPTOR"/>
    <property type="match status" value="1"/>
</dbReference>
<dbReference type="Pfam" id="PF00002">
    <property type="entry name" value="7tm_2"/>
    <property type="match status" value="1"/>
</dbReference>
<gene>
    <name evidence="7" type="ORF">MONAX_5E007294</name>
</gene>
<evidence type="ECO:0000256" key="1">
    <source>
        <dbReference type="ARBA" id="ARBA00004141"/>
    </source>
</evidence>
<evidence type="ECO:0000259" key="6">
    <source>
        <dbReference type="PROSITE" id="PS50261"/>
    </source>
</evidence>
<evidence type="ECO:0000256" key="4">
    <source>
        <dbReference type="ARBA" id="ARBA00023136"/>
    </source>
</evidence>
<evidence type="ECO:0000313" key="8">
    <source>
        <dbReference type="Proteomes" id="UP000335636"/>
    </source>
</evidence>
<evidence type="ECO:0000256" key="5">
    <source>
        <dbReference type="SAM" id="MobiDB-lite"/>
    </source>
</evidence>
<sequence>MAAAGGASGPGVEPGRAPPLPALGGARAAAPCPALRGRPLEPAGAAGSHIPTCGVPIPASFLRALAACRTAQTLTQYCVGANYTWLLVEGVYLHRLLVLVGGSEEGHLCCYLLLGWGEPRLSPPPSPARLGSPTAQLVYLRGLLPSLGFCLPIRAEDSAGLGPGRARERADSCGRVGGGGRGLHRGPRAFRHSLGDRQVPVREHAVSCGSGPGPGRWAEL</sequence>
<dbReference type="GO" id="GO:0007188">
    <property type="term" value="P:adenylate cyclase-modulating G protein-coupled receptor signaling pathway"/>
    <property type="evidence" value="ECO:0007669"/>
    <property type="project" value="TreeGrafter"/>
</dbReference>
<dbReference type="InterPro" id="IPR017981">
    <property type="entry name" value="GPCR_2-like_7TM"/>
</dbReference>
<dbReference type="InterPro" id="IPR050332">
    <property type="entry name" value="GPCR_2"/>
</dbReference>
<dbReference type="GO" id="GO:0008528">
    <property type="term" value="F:G protein-coupled peptide receptor activity"/>
    <property type="evidence" value="ECO:0007669"/>
    <property type="project" value="TreeGrafter"/>
</dbReference>
<organism evidence="7 8">
    <name type="scientific">Marmota monax</name>
    <name type="common">Woodchuck</name>
    <dbReference type="NCBI Taxonomy" id="9995"/>
    <lineage>
        <taxon>Eukaryota</taxon>
        <taxon>Metazoa</taxon>
        <taxon>Chordata</taxon>
        <taxon>Craniata</taxon>
        <taxon>Vertebrata</taxon>
        <taxon>Euteleostomi</taxon>
        <taxon>Mammalia</taxon>
        <taxon>Eutheria</taxon>
        <taxon>Euarchontoglires</taxon>
        <taxon>Glires</taxon>
        <taxon>Rodentia</taxon>
        <taxon>Sciuromorpha</taxon>
        <taxon>Sciuridae</taxon>
        <taxon>Xerinae</taxon>
        <taxon>Marmotini</taxon>
        <taxon>Marmota</taxon>
    </lineage>
</organism>
<comment type="caution">
    <text evidence="7">The sequence shown here is derived from an EMBL/GenBank/DDBJ whole genome shotgun (WGS) entry which is preliminary data.</text>
</comment>
<reference evidence="7" key="1">
    <citation type="submission" date="2019-04" db="EMBL/GenBank/DDBJ databases">
        <authorList>
            <person name="Alioto T."/>
            <person name="Alioto T."/>
        </authorList>
    </citation>
    <scope>NUCLEOTIDE SEQUENCE [LARGE SCALE GENOMIC DNA]</scope>
</reference>
<protein>
    <recommendedName>
        <fullName evidence="6">G-protein coupled receptors family 2 profile 2 domain-containing protein</fullName>
    </recommendedName>
</protein>
<proteinExistence type="predicted"/>
<feature type="region of interest" description="Disordered" evidence="5">
    <location>
        <begin position="1"/>
        <end position="20"/>
    </location>
</feature>
<dbReference type="PANTHER" id="PTHR45620">
    <property type="entry name" value="PDF RECEPTOR-LIKE PROTEIN-RELATED"/>
    <property type="match status" value="1"/>
</dbReference>
<name>A0A5E4BLK0_MARMO</name>
<evidence type="ECO:0000256" key="2">
    <source>
        <dbReference type="ARBA" id="ARBA00022692"/>
    </source>
</evidence>
<comment type="subcellular location">
    <subcellularLocation>
        <location evidence="1">Membrane</location>
        <topology evidence="1">Multi-pass membrane protein</topology>
    </subcellularLocation>
</comment>
<feature type="region of interest" description="Disordered" evidence="5">
    <location>
        <begin position="161"/>
        <end position="189"/>
    </location>
</feature>
<feature type="domain" description="G-protein coupled receptors family 2 profile 2" evidence="6">
    <location>
        <begin position="67"/>
        <end position="121"/>
    </location>
</feature>
<dbReference type="AlphaFoldDB" id="A0A5E4BLK0"/>